<organism evidence="1 2">
    <name type="scientific">Jatropha curcas</name>
    <name type="common">Barbados nut</name>
    <dbReference type="NCBI Taxonomy" id="180498"/>
    <lineage>
        <taxon>Eukaryota</taxon>
        <taxon>Viridiplantae</taxon>
        <taxon>Streptophyta</taxon>
        <taxon>Embryophyta</taxon>
        <taxon>Tracheophyta</taxon>
        <taxon>Spermatophyta</taxon>
        <taxon>Magnoliopsida</taxon>
        <taxon>eudicotyledons</taxon>
        <taxon>Gunneridae</taxon>
        <taxon>Pentapetalae</taxon>
        <taxon>rosids</taxon>
        <taxon>fabids</taxon>
        <taxon>Malpighiales</taxon>
        <taxon>Euphorbiaceae</taxon>
        <taxon>Crotonoideae</taxon>
        <taxon>Jatropheae</taxon>
        <taxon>Jatropha</taxon>
    </lineage>
</organism>
<keyword evidence="2" id="KW-1185">Reference proteome</keyword>
<evidence type="ECO:0000313" key="2">
    <source>
        <dbReference type="Proteomes" id="UP000027138"/>
    </source>
</evidence>
<accession>A0A067JV22</accession>
<evidence type="ECO:0000313" key="1">
    <source>
        <dbReference type="EMBL" id="KDP27707.1"/>
    </source>
</evidence>
<dbReference type="EMBL" id="KK914806">
    <property type="protein sequence ID" value="KDP27707.1"/>
    <property type="molecule type" value="Genomic_DNA"/>
</dbReference>
<dbReference type="Proteomes" id="UP000027138">
    <property type="component" value="Unassembled WGS sequence"/>
</dbReference>
<sequence>MTLYTTVGEEITVVGKRRDFLGNVISAMAAKRLMKHTWLSGYRPLSGYDYIWAIAAQSIHPVSYSSSYHFGFTITLWSHTVILTIQRNEQYGDRIVATEAERCKKFQEDRNDEIQMGVVASKFREFSALVEAAQEIERI</sequence>
<gene>
    <name evidence="1" type="ORF">JCGZ_19830</name>
</gene>
<reference evidence="1 2" key="1">
    <citation type="journal article" date="2014" name="PLoS ONE">
        <title>Global Analysis of Gene Expression Profiles in Physic Nut (Jatropha curcas L.) Seedlings Exposed to Salt Stress.</title>
        <authorList>
            <person name="Zhang L."/>
            <person name="Zhang C."/>
            <person name="Wu P."/>
            <person name="Chen Y."/>
            <person name="Li M."/>
            <person name="Jiang H."/>
            <person name="Wu G."/>
        </authorList>
    </citation>
    <scope>NUCLEOTIDE SEQUENCE [LARGE SCALE GENOMIC DNA]</scope>
    <source>
        <strain evidence="2">cv. GZQX0401</strain>
        <tissue evidence="1">Young leaves</tissue>
    </source>
</reference>
<name>A0A067JV22_JATCU</name>
<protein>
    <submittedName>
        <fullName evidence="1">Uncharacterized protein</fullName>
    </submittedName>
</protein>
<dbReference type="AlphaFoldDB" id="A0A067JV22"/>
<proteinExistence type="predicted"/>